<gene>
    <name evidence="6" type="ORF">M8330_13095</name>
</gene>
<proteinExistence type="predicted"/>
<evidence type="ECO:0000256" key="3">
    <source>
        <dbReference type="ARBA" id="ARBA00023012"/>
    </source>
</evidence>
<evidence type="ECO:0000256" key="4">
    <source>
        <dbReference type="SAM" id="Phobius"/>
    </source>
</evidence>
<organism evidence="6 7">
    <name type="scientific">Nocardioides bruguierae</name>
    <dbReference type="NCBI Taxonomy" id="2945102"/>
    <lineage>
        <taxon>Bacteria</taxon>
        <taxon>Bacillati</taxon>
        <taxon>Actinomycetota</taxon>
        <taxon>Actinomycetes</taxon>
        <taxon>Propionibacteriales</taxon>
        <taxon>Nocardioidaceae</taxon>
        <taxon>Nocardioides</taxon>
    </lineage>
</organism>
<feature type="transmembrane region" description="Helical" evidence="4">
    <location>
        <begin position="202"/>
        <end position="222"/>
    </location>
</feature>
<dbReference type="InterPro" id="IPR050482">
    <property type="entry name" value="Sensor_HK_TwoCompSys"/>
</dbReference>
<dbReference type="RefSeq" id="WP_250827698.1">
    <property type="nucleotide sequence ID" value="NZ_JAMOIL010000016.1"/>
</dbReference>
<dbReference type="AlphaFoldDB" id="A0A9X2D8D2"/>
<evidence type="ECO:0000256" key="2">
    <source>
        <dbReference type="ARBA" id="ARBA00022777"/>
    </source>
</evidence>
<dbReference type="PANTHER" id="PTHR24421">
    <property type="entry name" value="NITRATE/NITRITE SENSOR PROTEIN NARX-RELATED"/>
    <property type="match status" value="1"/>
</dbReference>
<keyword evidence="2" id="KW-0418">Kinase</keyword>
<evidence type="ECO:0000313" key="6">
    <source>
        <dbReference type="EMBL" id="MCM0621225.1"/>
    </source>
</evidence>
<sequence>MPGPAPGPWAATRRAYRDTEAPVLGGVAAGLAHHLGLGVLTVRVAFLVAAVLGGLGVALYAGLWLFLPPAREAALAPGLAGHERTGRRQGAGRRMADVGPLVALAALGVGVLLLLEAVLGRAAVFWPLAVAVVGVALLWRQADEAQRERWLDPRSGLDPVRMVFGNGGWAAYARVAAGLLLVLAALGWFVLSDGSLAGAWDLALAAGLGVAGIAVVVGPWVHRLASDLGAEREERVRSQERADMAAHLHDSVLQTLALIQRSADDPATVARLARAQERDLRSWLYAQDETGAETLAGALRALAADTEGRFPVTVEVVVVGDAPWSEGLRPVVAAAGEAVVNAAKHAGVDRVDVYAEVGAREVEVDVRDRGAGFDPDAVAEDRLGLRRSVHERMARHGGRAVVRTAPGEGTEIRLYLPLPDPAPGDDR</sequence>
<dbReference type="InterPro" id="IPR036890">
    <property type="entry name" value="HATPase_C_sf"/>
</dbReference>
<keyword evidence="4" id="KW-0472">Membrane</keyword>
<name>A0A9X2D8D2_9ACTN</name>
<evidence type="ECO:0000259" key="5">
    <source>
        <dbReference type="SMART" id="SM00387"/>
    </source>
</evidence>
<dbReference type="SUPFAM" id="SSF55874">
    <property type="entry name" value="ATPase domain of HSP90 chaperone/DNA topoisomerase II/histidine kinase"/>
    <property type="match status" value="1"/>
</dbReference>
<keyword evidence="1" id="KW-0808">Transferase</keyword>
<dbReference type="Pfam" id="PF02518">
    <property type="entry name" value="HATPase_c"/>
    <property type="match status" value="1"/>
</dbReference>
<dbReference type="Gene3D" id="3.30.565.10">
    <property type="entry name" value="Histidine kinase-like ATPase, C-terminal domain"/>
    <property type="match status" value="1"/>
</dbReference>
<dbReference type="InterPro" id="IPR003594">
    <property type="entry name" value="HATPase_dom"/>
</dbReference>
<reference evidence="6" key="1">
    <citation type="submission" date="2022-05" db="EMBL/GenBank/DDBJ databases">
        <authorList>
            <person name="Tuo L."/>
        </authorList>
    </citation>
    <scope>NUCLEOTIDE SEQUENCE</scope>
    <source>
        <strain evidence="6">BSK12Z-4</strain>
    </source>
</reference>
<dbReference type="PANTHER" id="PTHR24421:SF61">
    <property type="entry name" value="OXYGEN SENSOR HISTIDINE KINASE NREB"/>
    <property type="match status" value="1"/>
</dbReference>
<protein>
    <submittedName>
        <fullName evidence="6">PspC domain-containing protein</fullName>
    </submittedName>
</protein>
<evidence type="ECO:0000256" key="1">
    <source>
        <dbReference type="ARBA" id="ARBA00022679"/>
    </source>
</evidence>
<comment type="caution">
    <text evidence="6">The sequence shown here is derived from an EMBL/GenBank/DDBJ whole genome shotgun (WGS) entry which is preliminary data.</text>
</comment>
<dbReference type="InterPro" id="IPR007168">
    <property type="entry name" value="Phageshock_PspC_N"/>
</dbReference>
<keyword evidence="3" id="KW-0902">Two-component regulatory system</keyword>
<feature type="transmembrane region" description="Helical" evidence="4">
    <location>
        <begin position="121"/>
        <end position="139"/>
    </location>
</feature>
<dbReference type="Pfam" id="PF04024">
    <property type="entry name" value="PspC"/>
    <property type="match status" value="1"/>
</dbReference>
<keyword evidence="7" id="KW-1185">Reference proteome</keyword>
<keyword evidence="4" id="KW-1133">Transmembrane helix</keyword>
<feature type="domain" description="Histidine kinase/HSP90-like ATPase" evidence="5">
    <location>
        <begin position="326"/>
        <end position="420"/>
    </location>
</feature>
<feature type="transmembrane region" description="Helical" evidence="4">
    <location>
        <begin position="44"/>
        <end position="67"/>
    </location>
</feature>
<dbReference type="SMART" id="SM00387">
    <property type="entry name" value="HATPase_c"/>
    <property type="match status" value="1"/>
</dbReference>
<dbReference type="GO" id="GO:0000160">
    <property type="term" value="P:phosphorelay signal transduction system"/>
    <property type="evidence" value="ECO:0007669"/>
    <property type="project" value="UniProtKB-KW"/>
</dbReference>
<feature type="transmembrane region" description="Helical" evidence="4">
    <location>
        <begin position="171"/>
        <end position="190"/>
    </location>
</feature>
<evidence type="ECO:0000313" key="7">
    <source>
        <dbReference type="Proteomes" id="UP001139485"/>
    </source>
</evidence>
<dbReference type="EMBL" id="JAMOIL010000016">
    <property type="protein sequence ID" value="MCM0621225.1"/>
    <property type="molecule type" value="Genomic_DNA"/>
</dbReference>
<dbReference type="Proteomes" id="UP001139485">
    <property type="component" value="Unassembled WGS sequence"/>
</dbReference>
<feature type="transmembrane region" description="Helical" evidence="4">
    <location>
        <begin position="95"/>
        <end position="115"/>
    </location>
</feature>
<dbReference type="GO" id="GO:0016301">
    <property type="term" value="F:kinase activity"/>
    <property type="evidence" value="ECO:0007669"/>
    <property type="project" value="UniProtKB-KW"/>
</dbReference>
<accession>A0A9X2D8D2</accession>
<keyword evidence="4" id="KW-0812">Transmembrane</keyword>